<comment type="caution">
    <text evidence="2">The sequence shown here is derived from an EMBL/GenBank/DDBJ whole genome shotgun (WGS) entry which is preliminary data.</text>
</comment>
<keyword evidence="1" id="KW-1133">Transmembrane helix</keyword>
<proteinExistence type="predicted"/>
<reference evidence="2 3" key="1">
    <citation type="journal article" date="2023" name="Genome Announc.">
        <title>Pan-Genome Analyses of the Genus Cohnella and Proposal of the Novel Species Cohnella silvisoli sp. nov., Isolated from Forest Soil.</title>
        <authorList>
            <person name="Wang C."/>
            <person name="Mao L."/>
            <person name="Bao G."/>
            <person name="Zhu H."/>
        </authorList>
    </citation>
    <scope>NUCLEOTIDE SEQUENCE [LARGE SCALE GENOMIC DNA]</scope>
    <source>
        <strain evidence="2 3">NL03-T5-1</strain>
    </source>
</reference>
<feature type="transmembrane region" description="Helical" evidence="1">
    <location>
        <begin position="7"/>
        <end position="26"/>
    </location>
</feature>
<dbReference type="Proteomes" id="UP001493487">
    <property type="component" value="Unassembled WGS sequence"/>
</dbReference>
<keyword evidence="1" id="KW-0472">Membrane</keyword>
<evidence type="ECO:0000313" key="2">
    <source>
        <dbReference type="EMBL" id="MEQ4484263.1"/>
    </source>
</evidence>
<dbReference type="RefSeq" id="WP_232186644.1">
    <property type="nucleotide sequence ID" value="NZ_JAIOAP010000009.1"/>
</dbReference>
<organism evidence="2 3">
    <name type="scientific">Cohnella silvisoli</name>
    <dbReference type="NCBI Taxonomy" id="2873699"/>
    <lineage>
        <taxon>Bacteria</taxon>
        <taxon>Bacillati</taxon>
        <taxon>Bacillota</taxon>
        <taxon>Bacilli</taxon>
        <taxon>Bacillales</taxon>
        <taxon>Paenibacillaceae</taxon>
        <taxon>Cohnella</taxon>
    </lineage>
</organism>
<keyword evidence="1" id="KW-0812">Transmembrane</keyword>
<sequence>MYNSSKRTLITILIFVVVMGCIFYFGNHFSKAKEQEWLRQTTLMSTSLELKTEQAASLNLYDKMKQGKVIRYLIIGDSIGQSDGATRGNNWFGLLNRKLKNTYHVVPFIDRITMGAR</sequence>
<name>A0ABV1KW31_9BACL</name>
<evidence type="ECO:0000313" key="3">
    <source>
        <dbReference type="Proteomes" id="UP001493487"/>
    </source>
</evidence>
<dbReference type="EMBL" id="JASKHM010000010">
    <property type="protein sequence ID" value="MEQ4484263.1"/>
    <property type="molecule type" value="Genomic_DNA"/>
</dbReference>
<keyword evidence="3" id="KW-1185">Reference proteome</keyword>
<protein>
    <recommendedName>
        <fullName evidence="4">SGNH/GDSL hydrolase family protein</fullName>
    </recommendedName>
</protein>
<evidence type="ECO:0008006" key="4">
    <source>
        <dbReference type="Google" id="ProtNLM"/>
    </source>
</evidence>
<gene>
    <name evidence="2" type="ORF">QJS35_17845</name>
</gene>
<evidence type="ECO:0000256" key="1">
    <source>
        <dbReference type="SAM" id="Phobius"/>
    </source>
</evidence>
<dbReference type="PROSITE" id="PS51257">
    <property type="entry name" value="PROKAR_LIPOPROTEIN"/>
    <property type="match status" value="1"/>
</dbReference>
<accession>A0ABV1KW31</accession>